<sequence>MSAVNSLLNVRGALSHTTHLNPIGSTYYRNRDGYTSRDVRDHPRVPNLTATNHAAQAVRVTLSPAAQALMKG</sequence>
<evidence type="ECO:0000313" key="1">
    <source>
        <dbReference type="EMBL" id="MDC7675856.1"/>
    </source>
</evidence>
<dbReference type="RefSeq" id="WP_272744174.1">
    <property type="nucleotide sequence ID" value="NZ_JAQQKV010000001.1"/>
</dbReference>
<accession>A0ABT5HHY0</accession>
<dbReference type="EMBL" id="JAQQKV010000001">
    <property type="protein sequence ID" value="MDC7675856.1"/>
    <property type="molecule type" value="Genomic_DNA"/>
</dbReference>
<name>A0ABT5HHY0_9CAUL</name>
<organism evidence="1 2">
    <name type="scientific">Asticcacaulis machinosus</name>
    <dbReference type="NCBI Taxonomy" id="2984211"/>
    <lineage>
        <taxon>Bacteria</taxon>
        <taxon>Pseudomonadati</taxon>
        <taxon>Pseudomonadota</taxon>
        <taxon>Alphaproteobacteria</taxon>
        <taxon>Caulobacterales</taxon>
        <taxon>Caulobacteraceae</taxon>
        <taxon>Asticcacaulis</taxon>
    </lineage>
</organism>
<gene>
    <name evidence="1" type="ORF">PQU98_06935</name>
</gene>
<keyword evidence="2" id="KW-1185">Reference proteome</keyword>
<reference evidence="1 2" key="1">
    <citation type="submission" date="2023-01" db="EMBL/GenBank/DDBJ databases">
        <title>Novel species of the genus Asticcacaulis isolated from rivers.</title>
        <authorList>
            <person name="Lu H."/>
        </authorList>
    </citation>
    <scope>NUCLEOTIDE SEQUENCE [LARGE SCALE GENOMIC DNA]</scope>
    <source>
        <strain evidence="1 2">LKC15W</strain>
    </source>
</reference>
<comment type="caution">
    <text evidence="1">The sequence shown here is derived from an EMBL/GenBank/DDBJ whole genome shotgun (WGS) entry which is preliminary data.</text>
</comment>
<proteinExistence type="predicted"/>
<evidence type="ECO:0000313" key="2">
    <source>
        <dbReference type="Proteomes" id="UP001218579"/>
    </source>
</evidence>
<protein>
    <submittedName>
        <fullName evidence="1">Uncharacterized protein</fullName>
    </submittedName>
</protein>
<dbReference type="Proteomes" id="UP001218579">
    <property type="component" value="Unassembled WGS sequence"/>
</dbReference>